<dbReference type="Proteomes" id="UP001149163">
    <property type="component" value="Unassembled WGS sequence"/>
</dbReference>
<name>A0A9W9HZI3_9EURO</name>
<dbReference type="OrthoDB" id="432412at2759"/>
<dbReference type="EMBL" id="JAPQKN010000004">
    <property type="protein sequence ID" value="KAJ5160678.1"/>
    <property type="molecule type" value="Genomic_DNA"/>
</dbReference>
<comment type="caution">
    <text evidence="1">The sequence shown here is derived from an EMBL/GenBank/DDBJ whole genome shotgun (WGS) entry which is preliminary data.</text>
</comment>
<evidence type="ECO:0000313" key="1">
    <source>
        <dbReference type="EMBL" id="KAJ5160678.1"/>
    </source>
</evidence>
<protein>
    <submittedName>
        <fullName evidence="1">Uncharacterized protein</fullName>
    </submittedName>
</protein>
<dbReference type="AlphaFoldDB" id="A0A9W9HZI3"/>
<keyword evidence="2" id="KW-1185">Reference proteome</keyword>
<accession>A0A9W9HZI3</accession>
<proteinExistence type="predicted"/>
<sequence length="141" mass="16061">MRMLYNALIRTHHITSRKKVAALKRAADAHQCYVLLRSGGCPGIMYVEGQDKGHVEAWVGVVRKLQYKDFQLVTRPGAVAPERGDVVREKTEGKEWDLDADLDLDLDLDRGLVEVDSVKEFGGCMARRGVWNWWRRGMGYT</sequence>
<organism evidence="1 2">
    <name type="scientific">Penicillium canariense</name>
    <dbReference type="NCBI Taxonomy" id="189055"/>
    <lineage>
        <taxon>Eukaryota</taxon>
        <taxon>Fungi</taxon>
        <taxon>Dikarya</taxon>
        <taxon>Ascomycota</taxon>
        <taxon>Pezizomycotina</taxon>
        <taxon>Eurotiomycetes</taxon>
        <taxon>Eurotiomycetidae</taxon>
        <taxon>Eurotiales</taxon>
        <taxon>Aspergillaceae</taxon>
        <taxon>Penicillium</taxon>
    </lineage>
</organism>
<dbReference type="GeneID" id="81428982"/>
<dbReference type="RefSeq" id="XP_056542235.1">
    <property type="nucleotide sequence ID" value="XM_056689806.1"/>
</dbReference>
<evidence type="ECO:0000313" key="2">
    <source>
        <dbReference type="Proteomes" id="UP001149163"/>
    </source>
</evidence>
<reference evidence="1" key="2">
    <citation type="journal article" date="2023" name="IMA Fungus">
        <title>Comparative genomic study of the Penicillium genus elucidates a diverse pangenome and 15 lateral gene transfer events.</title>
        <authorList>
            <person name="Petersen C."/>
            <person name="Sorensen T."/>
            <person name="Nielsen M.R."/>
            <person name="Sondergaard T.E."/>
            <person name="Sorensen J.L."/>
            <person name="Fitzpatrick D.A."/>
            <person name="Frisvad J.C."/>
            <person name="Nielsen K.L."/>
        </authorList>
    </citation>
    <scope>NUCLEOTIDE SEQUENCE</scope>
    <source>
        <strain evidence="1">IBT 26290</strain>
    </source>
</reference>
<gene>
    <name evidence="1" type="ORF">N7482_007682</name>
</gene>
<reference evidence="1" key="1">
    <citation type="submission" date="2022-11" db="EMBL/GenBank/DDBJ databases">
        <authorList>
            <person name="Petersen C."/>
        </authorList>
    </citation>
    <scope>NUCLEOTIDE SEQUENCE</scope>
    <source>
        <strain evidence="1">IBT 26290</strain>
    </source>
</reference>